<evidence type="ECO:0000313" key="6">
    <source>
        <dbReference type="Proteomes" id="UP000280668"/>
    </source>
</evidence>
<dbReference type="GO" id="GO:0035336">
    <property type="term" value="P:long-chain fatty-acyl-CoA metabolic process"/>
    <property type="evidence" value="ECO:0007669"/>
    <property type="project" value="TreeGrafter"/>
</dbReference>
<dbReference type="PANTHER" id="PTHR11011">
    <property type="entry name" value="MALE STERILITY PROTEIN 2-RELATED"/>
    <property type="match status" value="1"/>
</dbReference>
<dbReference type="Gene3D" id="3.40.50.720">
    <property type="entry name" value="NAD(P)-binding Rossmann-like Domain"/>
    <property type="match status" value="1"/>
</dbReference>
<keyword evidence="2" id="KW-0444">Lipid biosynthesis</keyword>
<dbReference type="SUPFAM" id="SSF51735">
    <property type="entry name" value="NAD(P)-binding Rossmann-fold domains"/>
    <property type="match status" value="1"/>
</dbReference>
<protein>
    <submittedName>
        <fullName evidence="5">HAD superfamily hydrolase (TIGR01490 family)</fullName>
    </submittedName>
</protein>
<dbReference type="Pfam" id="PF12710">
    <property type="entry name" value="HAD"/>
    <property type="match status" value="1"/>
</dbReference>
<evidence type="ECO:0000256" key="3">
    <source>
        <dbReference type="ARBA" id="ARBA00023098"/>
    </source>
</evidence>
<organism evidence="5 6">
    <name type="scientific">Bogoriella caseilytica</name>
    <dbReference type="NCBI Taxonomy" id="56055"/>
    <lineage>
        <taxon>Bacteria</taxon>
        <taxon>Bacillati</taxon>
        <taxon>Actinomycetota</taxon>
        <taxon>Actinomycetes</taxon>
        <taxon>Micrococcales</taxon>
        <taxon>Bogoriellaceae</taxon>
        <taxon>Bogoriella</taxon>
    </lineage>
</organism>
<dbReference type="EMBL" id="RKHK01000001">
    <property type="protein sequence ID" value="ROR73269.1"/>
    <property type="molecule type" value="Genomic_DNA"/>
</dbReference>
<keyword evidence="6" id="KW-1185">Reference proteome</keyword>
<sequence length="756" mass="83343">MRGMPHPLDKAHVLLTGATGFVGQAVLERLLSGHPDAHVTLLVRPRGDITAAQRVAKLLRKPVFRPWRETVGNEGAEAALRDRISVIEGDLGAVPELPGDLDVVIHSASTVSFDLPIDEAFVANVAGPASLYEALQAAGGDPHVVHVSTAYVAGARKGVAEERSLDHEIDHLRELDFAVAARAAAENDSRTPAILGDLNQQAVAEHRRAGPRAVAAATEALRQEWVTERLVDAGRIRAQSLGWPDVYTFTKAMGERVAEGMWAGAGHRLSVLRPTIIESALRHPFPGWIDGFKVADPLIAAYGRGMLPEFPALADTVLDIIPVDFVVNATLEAAATPPPVEEPAYYQVSSSVTNPLRIGQLVSTVREYFSENPLTDHDGSRVSVPAWSFPHPRAVERALRRRESAVSVADKALSKLPATARTRGWIKGLDRTRKDLVRLRKFTSLYQPYTQTEVTFDDARVRELHFALSEEERADRGFDVTDIDWRHYLQSVHIPNVPGLLRQSGGPSKAPAPAALPERTDVLAVFDLQRTLASATLVEQYLWVELAAHPPSRWPRSLAGLVASAPRFLQAERRDRADFIRTFMRRYAGVDPEVLREVIAREVTPSMRRDVFLDAMRRVQAHRAAGHRTVLVSGEIDVFVEPFAPLFDDVVAGSMEVGEDGLWTGHLETSPLVGEARAAWLRRYAREHDMDLEGSFAYGDAYADRPWLDVVGNPHAVNPDASLYRYAHARRWPVLTWTETAESRVVPVLRSLRGGS</sequence>
<dbReference type="GO" id="GO:0016787">
    <property type="term" value="F:hydrolase activity"/>
    <property type="evidence" value="ECO:0007669"/>
    <property type="project" value="UniProtKB-KW"/>
</dbReference>
<evidence type="ECO:0000256" key="2">
    <source>
        <dbReference type="ARBA" id="ARBA00022516"/>
    </source>
</evidence>
<dbReference type="InterPro" id="IPR036291">
    <property type="entry name" value="NAD(P)-bd_dom_sf"/>
</dbReference>
<feature type="domain" description="Thioester reductase (TE)" evidence="4">
    <location>
        <begin position="15"/>
        <end position="330"/>
    </location>
</feature>
<dbReference type="InterPro" id="IPR036412">
    <property type="entry name" value="HAD-like_sf"/>
</dbReference>
<evidence type="ECO:0000313" key="5">
    <source>
        <dbReference type="EMBL" id="ROR73269.1"/>
    </source>
</evidence>
<dbReference type="NCBIfam" id="TIGR01488">
    <property type="entry name" value="HAD-SF-IB"/>
    <property type="match status" value="1"/>
</dbReference>
<dbReference type="InterPro" id="IPR006385">
    <property type="entry name" value="HAD_hydro_SerB1"/>
</dbReference>
<accession>A0A3N2BDE1</accession>
<dbReference type="Pfam" id="PF07993">
    <property type="entry name" value="NAD_binding_4"/>
    <property type="match status" value="1"/>
</dbReference>
<comment type="similarity">
    <text evidence="1">Belongs to the fatty acyl-CoA reductase family.</text>
</comment>
<dbReference type="PANTHER" id="PTHR11011:SF45">
    <property type="entry name" value="FATTY ACYL-COA REDUCTASE CG8306-RELATED"/>
    <property type="match status" value="1"/>
</dbReference>
<keyword evidence="3" id="KW-0443">Lipid metabolism</keyword>
<dbReference type="InterPro" id="IPR026055">
    <property type="entry name" value="FAR"/>
</dbReference>
<dbReference type="NCBIfam" id="TIGR01490">
    <property type="entry name" value="HAD-SF-IB-hyp1"/>
    <property type="match status" value="1"/>
</dbReference>
<dbReference type="Gene3D" id="3.40.50.1000">
    <property type="entry name" value="HAD superfamily/HAD-like"/>
    <property type="match status" value="1"/>
</dbReference>
<dbReference type="SUPFAM" id="SSF56784">
    <property type="entry name" value="HAD-like"/>
    <property type="match status" value="1"/>
</dbReference>
<comment type="caution">
    <text evidence="5">The sequence shown here is derived from an EMBL/GenBank/DDBJ whole genome shotgun (WGS) entry which is preliminary data.</text>
</comment>
<dbReference type="GO" id="GO:0080019">
    <property type="term" value="F:alcohol-forming very long-chain fatty acyl-CoA reductase activity"/>
    <property type="evidence" value="ECO:0007669"/>
    <property type="project" value="InterPro"/>
</dbReference>
<evidence type="ECO:0000256" key="1">
    <source>
        <dbReference type="ARBA" id="ARBA00005928"/>
    </source>
</evidence>
<dbReference type="GO" id="GO:0010345">
    <property type="term" value="P:suberin biosynthetic process"/>
    <property type="evidence" value="ECO:0007669"/>
    <property type="project" value="TreeGrafter"/>
</dbReference>
<gene>
    <name evidence="5" type="ORF">EDD31_1644</name>
</gene>
<dbReference type="CDD" id="cd09071">
    <property type="entry name" value="FAR_C"/>
    <property type="match status" value="1"/>
</dbReference>
<dbReference type="Gene3D" id="1.20.1440.100">
    <property type="entry name" value="SG protein - dephosphorylation function"/>
    <property type="match status" value="1"/>
</dbReference>
<proteinExistence type="inferred from homology"/>
<dbReference type="AlphaFoldDB" id="A0A3N2BDE1"/>
<dbReference type="Proteomes" id="UP000280668">
    <property type="component" value="Unassembled WGS sequence"/>
</dbReference>
<reference evidence="5 6" key="1">
    <citation type="submission" date="2018-11" db="EMBL/GenBank/DDBJ databases">
        <title>Sequencing the genomes of 1000 actinobacteria strains.</title>
        <authorList>
            <person name="Klenk H.-P."/>
        </authorList>
    </citation>
    <scope>NUCLEOTIDE SEQUENCE [LARGE SCALE GENOMIC DNA]</scope>
    <source>
        <strain evidence="5 6">DSM 11294</strain>
    </source>
</reference>
<evidence type="ECO:0000259" key="4">
    <source>
        <dbReference type="Pfam" id="PF07993"/>
    </source>
</evidence>
<dbReference type="InterPro" id="IPR013120">
    <property type="entry name" value="FAR_NAD-bd"/>
</dbReference>
<keyword evidence="5" id="KW-0378">Hydrolase</keyword>
<name>A0A3N2BDE1_9MICO</name>
<dbReference type="InterPro" id="IPR023214">
    <property type="entry name" value="HAD_sf"/>
</dbReference>
<dbReference type="InterPro" id="IPR033640">
    <property type="entry name" value="FAR_C"/>
</dbReference>